<accession>A0A4R3NFC1</accession>
<name>A0A4R3NFC1_9HYPH</name>
<evidence type="ECO:0000313" key="2">
    <source>
        <dbReference type="Proteomes" id="UP000295097"/>
    </source>
</evidence>
<organism evidence="1 2">
    <name type="scientific">Martelella mediterranea</name>
    <dbReference type="NCBI Taxonomy" id="293089"/>
    <lineage>
        <taxon>Bacteria</taxon>
        <taxon>Pseudomonadati</taxon>
        <taxon>Pseudomonadota</taxon>
        <taxon>Alphaproteobacteria</taxon>
        <taxon>Hyphomicrobiales</taxon>
        <taxon>Aurantimonadaceae</taxon>
        <taxon>Martelella</taxon>
    </lineage>
</organism>
<dbReference type="Proteomes" id="UP000295097">
    <property type="component" value="Unassembled WGS sequence"/>
</dbReference>
<proteinExistence type="predicted"/>
<reference evidence="1 2" key="1">
    <citation type="submission" date="2019-03" db="EMBL/GenBank/DDBJ databases">
        <title>Freshwater and sediment microbial communities from various areas in North America, analyzing microbe dynamics in response to fracking.</title>
        <authorList>
            <person name="Lamendella R."/>
        </authorList>
    </citation>
    <scope>NUCLEOTIDE SEQUENCE [LARGE SCALE GENOMIC DNA]</scope>
    <source>
        <strain evidence="1 2">175.2</strain>
    </source>
</reference>
<gene>
    <name evidence="1" type="ORF">EDC90_10531</name>
</gene>
<dbReference type="AlphaFoldDB" id="A0A4R3NFC1"/>
<dbReference type="OrthoDB" id="6053567at2"/>
<dbReference type="RefSeq" id="WP_132314138.1">
    <property type="nucleotide sequence ID" value="NZ_SMAR01000053.1"/>
</dbReference>
<dbReference type="EMBL" id="SMAR01000053">
    <property type="protein sequence ID" value="TCT29236.1"/>
    <property type="molecule type" value="Genomic_DNA"/>
</dbReference>
<comment type="caution">
    <text evidence="1">The sequence shown here is derived from an EMBL/GenBank/DDBJ whole genome shotgun (WGS) entry which is preliminary data.</text>
</comment>
<keyword evidence="2" id="KW-1185">Reference proteome</keyword>
<evidence type="ECO:0000313" key="1">
    <source>
        <dbReference type="EMBL" id="TCT29236.1"/>
    </source>
</evidence>
<protein>
    <submittedName>
        <fullName evidence="1">Uncharacterized protein</fullName>
    </submittedName>
</protein>
<sequence length="172" mass="18597">MPAGSRHKQPLLHHQHRFARKAVTRLLLAGLLLPFSGCFQGGLLNRSDEEQPGPILEKIEDVGRILRHTNEQATYHMLFWDGGADEPVKGKIIGGSGTWNADGKNWTNDDATETLAWSQASGGIAVFGGSGSGTVQIGAPQQASWVSFRTAGYRLEGAPLIDLPPAWSRVLM</sequence>